<dbReference type="SUPFAM" id="SSF53756">
    <property type="entry name" value="UDP-Glycosyltransferase/glycogen phosphorylase"/>
    <property type="match status" value="1"/>
</dbReference>
<organism evidence="1">
    <name type="scientific">freshwater metagenome</name>
    <dbReference type="NCBI Taxonomy" id="449393"/>
    <lineage>
        <taxon>unclassified sequences</taxon>
        <taxon>metagenomes</taxon>
        <taxon>ecological metagenomes</taxon>
    </lineage>
</organism>
<dbReference type="EMBL" id="CAFABF010000051">
    <property type="protein sequence ID" value="CAB4830473.1"/>
    <property type="molecule type" value="Genomic_DNA"/>
</dbReference>
<accession>A0A6J7ACD1</accession>
<sequence>MPKRPEFDLSYLTVDSVSEGVGSSQILPLMKLLAKAGLSVNLISFEKDKTPPSIENELKAAGVSWNRREFSSRGAISGLGRLLEMSWVIPKTRLIHARSDIPAVAASLSKRAPILWDVRSLWAEQKAFIEQAPFKKRILRAYGGLESIASFNATAMSTLTNAIIPVLEERHRVVPKLRIVVPTAVDLDAFKFNHKMTTPIKGLYSGTYNNYYDLSLSKLFISELQKLASVEIHWARPKESPSESLNSGETSIFVAKQTEMANIIGDYNFGISICKINAGPSLKAAMPTKVAEFLACGRPVVVNKGLGDFDAYLSEFNAGVILDGTSRDTREKAQALMDLLSDPETSYRCRALAEKYFDIKEGAQKYVDLYDKM</sequence>
<dbReference type="AlphaFoldDB" id="A0A6J7ACD1"/>
<protein>
    <submittedName>
        <fullName evidence="1">Unannotated protein</fullName>
    </submittedName>
</protein>
<name>A0A6J7ACD1_9ZZZZ</name>
<gene>
    <name evidence="1" type="ORF">UFOPK3167_00958</name>
</gene>
<proteinExistence type="predicted"/>
<dbReference type="Gene3D" id="3.40.50.2000">
    <property type="entry name" value="Glycogen Phosphorylase B"/>
    <property type="match status" value="1"/>
</dbReference>
<evidence type="ECO:0000313" key="1">
    <source>
        <dbReference type="EMBL" id="CAB4830473.1"/>
    </source>
</evidence>
<reference evidence="1" key="1">
    <citation type="submission" date="2020-05" db="EMBL/GenBank/DDBJ databases">
        <authorList>
            <person name="Chiriac C."/>
            <person name="Salcher M."/>
            <person name="Ghai R."/>
            <person name="Kavagutti S V."/>
        </authorList>
    </citation>
    <scope>NUCLEOTIDE SEQUENCE</scope>
</reference>